<proteinExistence type="predicted"/>
<accession>A0AAD3TKZ3</accession>
<gene>
    <name evidence="2" type="ORF">Nepgr_032505</name>
</gene>
<comment type="caution">
    <text evidence="2">The sequence shown here is derived from an EMBL/GenBank/DDBJ whole genome shotgun (WGS) entry which is preliminary data.</text>
</comment>
<reference evidence="2" key="1">
    <citation type="submission" date="2023-05" db="EMBL/GenBank/DDBJ databases">
        <title>Nepenthes gracilis genome sequencing.</title>
        <authorList>
            <person name="Fukushima K."/>
        </authorList>
    </citation>
    <scope>NUCLEOTIDE SEQUENCE</scope>
    <source>
        <strain evidence="2">SING2019-196</strain>
    </source>
</reference>
<dbReference type="Proteomes" id="UP001279734">
    <property type="component" value="Unassembled WGS sequence"/>
</dbReference>
<dbReference type="AlphaFoldDB" id="A0AAD3TKZ3"/>
<evidence type="ECO:0000256" key="1">
    <source>
        <dbReference type="SAM" id="MobiDB-lite"/>
    </source>
</evidence>
<keyword evidence="3" id="KW-1185">Reference proteome</keyword>
<dbReference type="EMBL" id="BSYO01000038">
    <property type="protein sequence ID" value="GMH30662.1"/>
    <property type="molecule type" value="Genomic_DNA"/>
</dbReference>
<organism evidence="2 3">
    <name type="scientific">Nepenthes gracilis</name>
    <name type="common">Slender pitcher plant</name>
    <dbReference type="NCBI Taxonomy" id="150966"/>
    <lineage>
        <taxon>Eukaryota</taxon>
        <taxon>Viridiplantae</taxon>
        <taxon>Streptophyta</taxon>
        <taxon>Embryophyta</taxon>
        <taxon>Tracheophyta</taxon>
        <taxon>Spermatophyta</taxon>
        <taxon>Magnoliopsida</taxon>
        <taxon>eudicotyledons</taxon>
        <taxon>Gunneridae</taxon>
        <taxon>Pentapetalae</taxon>
        <taxon>Caryophyllales</taxon>
        <taxon>Nepenthaceae</taxon>
        <taxon>Nepenthes</taxon>
    </lineage>
</organism>
<evidence type="ECO:0000313" key="2">
    <source>
        <dbReference type="EMBL" id="GMH30662.1"/>
    </source>
</evidence>
<name>A0AAD3TKZ3_NEPGR</name>
<feature type="region of interest" description="Disordered" evidence="1">
    <location>
        <begin position="1"/>
        <end position="32"/>
    </location>
</feature>
<sequence>MHNHLYKGKGNVTLFDRRSPGSQAKSCEENAKDAQECSSGRGSFRESWGVSEGLLTLSLMFTVAVCDPSPVS</sequence>
<protein>
    <submittedName>
        <fullName evidence="2">Uncharacterized protein</fullName>
    </submittedName>
</protein>
<evidence type="ECO:0000313" key="3">
    <source>
        <dbReference type="Proteomes" id="UP001279734"/>
    </source>
</evidence>